<gene>
    <name evidence="1" type="ORF">Lalb_Chr14g0373911</name>
</gene>
<comment type="caution">
    <text evidence="1">The sequence shown here is derived from an EMBL/GenBank/DDBJ whole genome shotgun (WGS) entry which is preliminary data.</text>
</comment>
<accession>A0A6A4PGE2</accession>
<name>A0A6A4PGE2_LUPAL</name>
<evidence type="ECO:0000313" key="2">
    <source>
        <dbReference type="Proteomes" id="UP000447434"/>
    </source>
</evidence>
<keyword evidence="2" id="KW-1185">Reference proteome</keyword>
<dbReference type="Proteomes" id="UP000447434">
    <property type="component" value="Chromosome 14"/>
</dbReference>
<sequence length="77" mass="8634">MWLIQQNISNRRIPLYGSLIYCIGECLPLPENEVTSVIYCIGKANLFIVGYSHKLLSTILTLRTPFLNGPSGFVFVS</sequence>
<dbReference type="EMBL" id="WOCE01000014">
    <property type="protein sequence ID" value="KAE9600536.1"/>
    <property type="molecule type" value="Genomic_DNA"/>
</dbReference>
<proteinExistence type="predicted"/>
<dbReference type="AlphaFoldDB" id="A0A6A4PGE2"/>
<reference evidence="2" key="1">
    <citation type="journal article" date="2020" name="Nat. Commun.">
        <title>Genome sequence of the cluster root forming white lupin.</title>
        <authorList>
            <person name="Hufnagel B."/>
            <person name="Marques A."/>
            <person name="Soriano A."/>
            <person name="Marques L."/>
            <person name="Divol F."/>
            <person name="Doumas P."/>
            <person name="Sallet E."/>
            <person name="Mancinotti D."/>
            <person name="Carrere S."/>
            <person name="Marande W."/>
            <person name="Arribat S."/>
            <person name="Keller J."/>
            <person name="Huneau C."/>
            <person name="Blein T."/>
            <person name="Aime D."/>
            <person name="Laguerre M."/>
            <person name="Taylor J."/>
            <person name="Schubert V."/>
            <person name="Nelson M."/>
            <person name="Geu-Flores F."/>
            <person name="Crespi M."/>
            <person name="Gallardo-Guerrero K."/>
            <person name="Delaux P.-M."/>
            <person name="Salse J."/>
            <person name="Berges H."/>
            <person name="Guyot R."/>
            <person name="Gouzy J."/>
            <person name="Peret B."/>
        </authorList>
    </citation>
    <scope>NUCLEOTIDE SEQUENCE [LARGE SCALE GENOMIC DNA]</scope>
    <source>
        <strain evidence="2">cv. Amiga</strain>
    </source>
</reference>
<protein>
    <submittedName>
        <fullName evidence="1">Uncharacterized protein</fullName>
    </submittedName>
</protein>
<evidence type="ECO:0000313" key="1">
    <source>
        <dbReference type="EMBL" id="KAE9600536.1"/>
    </source>
</evidence>
<organism evidence="1 2">
    <name type="scientific">Lupinus albus</name>
    <name type="common">White lupine</name>
    <name type="synonym">Lupinus termis</name>
    <dbReference type="NCBI Taxonomy" id="3870"/>
    <lineage>
        <taxon>Eukaryota</taxon>
        <taxon>Viridiplantae</taxon>
        <taxon>Streptophyta</taxon>
        <taxon>Embryophyta</taxon>
        <taxon>Tracheophyta</taxon>
        <taxon>Spermatophyta</taxon>
        <taxon>Magnoliopsida</taxon>
        <taxon>eudicotyledons</taxon>
        <taxon>Gunneridae</taxon>
        <taxon>Pentapetalae</taxon>
        <taxon>rosids</taxon>
        <taxon>fabids</taxon>
        <taxon>Fabales</taxon>
        <taxon>Fabaceae</taxon>
        <taxon>Papilionoideae</taxon>
        <taxon>50 kb inversion clade</taxon>
        <taxon>genistoids sensu lato</taxon>
        <taxon>core genistoids</taxon>
        <taxon>Genisteae</taxon>
        <taxon>Lupinus</taxon>
    </lineage>
</organism>